<keyword evidence="4" id="KW-1185">Reference proteome</keyword>
<accession>A0A1G5DDU0</accession>
<feature type="domain" description="PG-1098 ferredoxin-like" evidence="2">
    <location>
        <begin position="275"/>
        <end position="317"/>
    </location>
</feature>
<dbReference type="Gene3D" id="1.10.10.1110">
    <property type="entry name" value="Methyltransferase PG1098, N-terminal domain"/>
    <property type="match status" value="1"/>
</dbReference>
<evidence type="ECO:0000313" key="3">
    <source>
        <dbReference type="EMBL" id="SCY12608.1"/>
    </source>
</evidence>
<proteinExistence type="predicted"/>
<dbReference type="Proteomes" id="UP000199354">
    <property type="component" value="Unassembled WGS sequence"/>
</dbReference>
<dbReference type="SUPFAM" id="SSF53335">
    <property type="entry name" value="S-adenosyl-L-methionine-dependent methyltransferases"/>
    <property type="match status" value="1"/>
</dbReference>
<dbReference type="Gene3D" id="3.40.50.150">
    <property type="entry name" value="Vaccinia Virus protein VP39"/>
    <property type="match status" value="1"/>
</dbReference>
<protein>
    <submittedName>
        <fullName evidence="3">Uncharacterized protein</fullName>
    </submittedName>
</protein>
<reference evidence="3 4" key="1">
    <citation type="submission" date="2016-10" db="EMBL/GenBank/DDBJ databases">
        <authorList>
            <person name="de Groot N.N."/>
        </authorList>
    </citation>
    <scope>NUCLEOTIDE SEQUENCE [LARGE SCALE GENOMIC DNA]</scope>
    <source>
        <strain evidence="3 4">CGMCC 1.7031</strain>
    </source>
</reference>
<evidence type="ECO:0000313" key="4">
    <source>
        <dbReference type="Proteomes" id="UP000199354"/>
    </source>
</evidence>
<dbReference type="Pfam" id="PF18096">
    <property type="entry name" value="Thump_like"/>
    <property type="match status" value="1"/>
</dbReference>
<dbReference type="OrthoDB" id="1000417at2"/>
<dbReference type="InterPro" id="IPR054168">
    <property type="entry name" value="PG_1098_Fer"/>
</dbReference>
<feature type="domain" description="THUMP-like" evidence="1">
    <location>
        <begin position="318"/>
        <end position="388"/>
    </location>
</feature>
<dbReference type="RefSeq" id="WP_091141035.1">
    <property type="nucleotide sequence ID" value="NZ_FMVF01000003.1"/>
</dbReference>
<sequence length="389" mass="43430">MTLLDPKVQQFIDAHVGANLTALALRKNPFPEVDWTSILNQIAAKTKAKDKLPTWFATPGIVYPSKISVEQTSSEKTARYKSGLVTGQSLIDMTGGFGVDDFYFAKRIDKVVHCEMNTELSDIVKQNLGRLGVANIDCICGDSAQILKVLGRPFDWLYIDPSRRSESKGKVFMLADCLPNVPDLLDFYFAYAPNILIKTAPLLDLSAGLRELKNVRGIHVVALEGEVKELLWLLEKGYDGPIGIETVNLVKDGAERFGFEWGQAVTPSYGSVQKYLYEPNAAVLKSGGFDQVSAQLGLEKLHPHSHLYTSDQRIGFPGRSFEVKQVIDYGKKEMKQHLEAKKANITVRNFPETVENIRKKHKIKDGGTDYCFFTTDLNNRKIVLICAKI</sequence>
<evidence type="ECO:0000259" key="2">
    <source>
        <dbReference type="Pfam" id="PF22013"/>
    </source>
</evidence>
<dbReference type="STRING" id="490189.SAMN02927903_00823"/>
<gene>
    <name evidence="3" type="ORF">SAMN02927903_00823</name>
</gene>
<dbReference type="EMBL" id="FMVF01000003">
    <property type="protein sequence ID" value="SCY12608.1"/>
    <property type="molecule type" value="Genomic_DNA"/>
</dbReference>
<dbReference type="InterPro" id="IPR029063">
    <property type="entry name" value="SAM-dependent_MTases_sf"/>
</dbReference>
<dbReference type="AlphaFoldDB" id="A0A1G5DDU0"/>
<evidence type="ECO:0000259" key="1">
    <source>
        <dbReference type="Pfam" id="PF18096"/>
    </source>
</evidence>
<organism evidence="3 4">
    <name type="scientific">Flavobacterium caeni</name>
    <dbReference type="NCBI Taxonomy" id="490189"/>
    <lineage>
        <taxon>Bacteria</taxon>
        <taxon>Pseudomonadati</taxon>
        <taxon>Bacteroidota</taxon>
        <taxon>Flavobacteriia</taxon>
        <taxon>Flavobacteriales</taxon>
        <taxon>Flavobacteriaceae</taxon>
        <taxon>Flavobacterium</taxon>
    </lineage>
</organism>
<dbReference type="InterPro" id="IPR041497">
    <property type="entry name" value="Thump-like"/>
</dbReference>
<name>A0A1G5DDU0_9FLAO</name>
<dbReference type="Pfam" id="PF22013">
    <property type="entry name" value="PG_1098_Fer"/>
    <property type="match status" value="1"/>
</dbReference>